<dbReference type="EMBL" id="AAVTXU010000070">
    <property type="protein sequence ID" value="EGE1989260.1"/>
    <property type="molecule type" value="Genomic_DNA"/>
</dbReference>
<protein>
    <submittedName>
        <fullName evidence="1">Uncharacterized protein</fullName>
    </submittedName>
</protein>
<reference evidence="2 11" key="1">
    <citation type="journal article" date="2018" name="Genome Biol.">
        <title>SKESA: strategic k-mer extension for scrupulous assemblies.</title>
        <authorList>
            <person name="Souvorov A."/>
            <person name="Agarwala R."/>
            <person name="Lipman D.J."/>
        </authorList>
    </citation>
    <scope>NUCLEOTIDE SEQUENCE [LARGE SCALE GENOMIC DNA]</scope>
    <source>
        <strain evidence="2">Ecoli[ST-405]</strain>
        <strain evidence="11">ecoli[ST-405]</strain>
    </source>
</reference>
<evidence type="ECO:0000313" key="4">
    <source>
        <dbReference type="EMBL" id="QMO43268.1"/>
    </source>
</evidence>
<reference evidence="2" key="6">
    <citation type="submission" date="2019-11" db="EMBL/GenBank/DDBJ databases">
        <authorList>
            <consortium name="NCBI Pathogen Detection Project"/>
        </authorList>
    </citation>
    <scope>NUCLEOTIDE SEQUENCE</scope>
    <source>
        <strain evidence="2">Ecoli[ST-405]</strain>
    </source>
</reference>
<dbReference type="EMBL" id="UARS01000008">
    <property type="protein sequence ID" value="SPW53663.1"/>
    <property type="molecule type" value="Genomic_DNA"/>
</dbReference>
<evidence type="ECO:0000313" key="11">
    <source>
        <dbReference type="Proteomes" id="UP000842519"/>
    </source>
</evidence>
<evidence type="ECO:0000313" key="8">
    <source>
        <dbReference type="Proteomes" id="UP000324120"/>
    </source>
</evidence>
<dbReference type="Proteomes" id="UP000842519">
    <property type="component" value="Unassembled WGS sequence"/>
</dbReference>
<evidence type="ECO:0000313" key="1">
    <source>
        <dbReference type="EMBL" id="EGE1989260.1"/>
    </source>
</evidence>
<reference evidence="5 7" key="3">
    <citation type="submission" date="2018-06" db="EMBL/GenBank/DDBJ databases">
        <authorList>
            <consortium name="Pathogen Informatics"/>
            <person name="Doyle S."/>
        </authorList>
    </citation>
    <scope>NUCLEOTIDE SEQUENCE [LARGE SCALE GENOMIC DNA]</scope>
    <source>
        <strain evidence="5 7">NCTC11126</strain>
    </source>
</reference>
<evidence type="ECO:0000313" key="7">
    <source>
        <dbReference type="Proteomes" id="UP000250561"/>
    </source>
</evidence>
<dbReference type="EMBL" id="VHKY01000001">
    <property type="protein sequence ID" value="TZE52256.1"/>
    <property type="molecule type" value="Genomic_DNA"/>
</dbReference>
<reference evidence="3 9" key="4">
    <citation type="journal article" date="2019" name="Microorganisms">
        <title>Characteristics of Carbapenem-Resistant and Colistin-Resistant Escherichia coli Co-Producing NDM-1 and MCR-1 from Pig Farms in China.</title>
        <authorList>
            <person name="Peng Z."/>
            <person name="Li X."/>
            <person name="Hu Z."/>
            <person name="Li Z."/>
            <person name="Lv Y."/>
            <person name="Lei M."/>
            <person name="Wu B."/>
            <person name="Chen H."/>
            <person name="Wang X."/>
        </authorList>
    </citation>
    <scope>NUCLEOTIDE SEQUENCE [LARGE SCALE GENOMIC DNA]</scope>
    <source>
        <strain evidence="3 9">RXD010</strain>
    </source>
</reference>
<accession>A0A2I6SZQ2</accession>
<dbReference type="Proteomes" id="UP000854059">
    <property type="component" value="Unassembled WGS sequence"/>
</dbReference>
<evidence type="ECO:0000313" key="9">
    <source>
        <dbReference type="Proteomes" id="UP000460351"/>
    </source>
</evidence>
<evidence type="ECO:0000313" key="6">
    <source>
        <dbReference type="EMBL" id="TZE52256.1"/>
    </source>
</evidence>
<dbReference type="EMBL" id="DABGKQ010000001">
    <property type="protein sequence ID" value="HAJ5803131.1"/>
    <property type="molecule type" value="Genomic_DNA"/>
</dbReference>
<dbReference type="EMBL" id="SQQU01000024">
    <property type="protein sequence ID" value="MQS31901.1"/>
    <property type="molecule type" value="Genomic_DNA"/>
</dbReference>
<sequence>MQLKPTNQKLNVTHVDFETFAALIRSEPQKVSTSTWVYDVKSTSGGKAIGIASGDDYLVIDLI</sequence>
<reference evidence="1" key="2">
    <citation type="submission" date="2018-05" db="EMBL/GenBank/DDBJ databases">
        <authorList>
            <person name="Ashton P.M."/>
            <person name="Dallman T."/>
            <person name="Nair S."/>
            <person name="De Pinna E."/>
            <person name="Peters T."/>
            <person name="Grant K."/>
        </authorList>
    </citation>
    <scope>NUCLEOTIDE SEQUENCE</scope>
    <source>
        <strain evidence="1">412057</strain>
    </source>
</reference>
<dbReference type="Proteomes" id="UP000514754">
    <property type="component" value="Chromosome"/>
</dbReference>
<organism evidence="1 12">
    <name type="scientific">Escherichia coli</name>
    <dbReference type="NCBI Taxonomy" id="562"/>
    <lineage>
        <taxon>Bacteria</taxon>
        <taxon>Pseudomonadati</taxon>
        <taxon>Pseudomonadota</taxon>
        <taxon>Gammaproteobacteria</taxon>
        <taxon>Enterobacterales</taxon>
        <taxon>Enterobacteriaceae</taxon>
        <taxon>Escherichia</taxon>
    </lineage>
</organism>
<evidence type="ECO:0000313" key="12">
    <source>
        <dbReference type="Proteomes" id="UP000854059"/>
    </source>
</evidence>
<dbReference type="AlphaFoldDB" id="A0A2I6SZQ2"/>
<evidence type="ECO:0000313" key="2">
    <source>
        <dbReference type="EMBL" id="HAJ5803131.1"/>
    </source>
</evidence>
<reference evidence="6 8" key="5">
    <citation type="submission" date="2019-06" db="EMBL/GenBank/DDBJ databases">
        <title>The presence and diversity of blaCTX-M among Escherichia coli from urban wastewater and feedlot cattle, in Alberta, Canada.</title>
        <authorList>
            <person name="Cormier A.C."/>
            <person name="Chalmer G."/>
            <person name="Cook S.R."/>
            <person name="Zaheer R."/>
            <person name="Hannon S.J."/>
            <person name="Booker C.W."/>
            <person name="Read R."/>
            <person name="Gow S.P."/>
            <person name="Mcallister T.A."/>
            <person name="Boerlin P."/>
        </authorList>
    </citation>
    <scope>NUCLEOTIDE SEQUENCE [LARGE SCALE GENOMIC DNA]</scope>
    <source>
        <strain evidence="6 8">347</strain>
    </source>
</reference>
<reference evidence="4 10" key="7">
    <citation type="submission" date="2020-06" db="EMBL/GenBank/DDBJ databases">
        <title>REHAB project genomes.</title>
        <authorList>
            <person name="Shaw L.P."/>
        </authorList>
    </citation>
    <scope>NUCLEOTIDE SEQUENCE [LARGE SCALE GENOMIC DNA]</scope>
    <source>
        <strain evidence="4 10">RHB10-C12</strain>
    </source>
</reference>
<dbReference type="EMBL" id="CP057906">
    <property type="protein sequence ID" value="QMO43268.1"/>
    <property type="molecule type" value="Genomic_DNA"/>
</dbReference>
<proteinExistence type="predicted"/>
<evidence type="ECO:0000313" key="5">
    <source>
        <dbReference type="EMBL" id="SPW53663.1"/>
    </source>
</evidence>
<gene>
    <name evidence="1" type="ORF">DL968_16825</name>
    <name evidence="3" type="ORF">E4K51_17385</name>
    <name evidence="6" type="ORF">FKO60_03445</name>
    <name evidence="2" type="ORF">HLZ39_01335</name>
    <name evidence="4" type="ORF">HVW43_24560</name>
    <name evidence="5" type="ORF">NCTC11126_04299</name>
</gene>
<dbReference type="Proteomes" id="UP000460351">
    <property type="component" value="Unassembled WGS sequence"/>
</dbReference>
<evidence type="ECO:0000313" key="10">
    <source>
        <dbReference type="Proteomes" id="UP000514754"/>
    </source>
</evidence>
<dbReference type="Proteomes" id="UP000324120">
    <property type="component" value="Unassembled WGS sequence"/>
</dbReference>
<name>A0A2I6SZQ2_ECOLX</name>
<dbReference type="Proteomes" id="UP000250561">
    <property type="component" value="Unassembled WGS sequence"/>
</dbReference>
<evidence type="ECO:0000313" key="3">
    <source>
        <dbReference type="EMBL" id="MQS31901.1"/>
    </source>
</evidence>
<dbReference type="RefSeq" id="WP_001461315.1">
    <property type="nucleotide sequence ID" value="NZ_AP019803.1"/>
</dbReference>